<dbReference type="AlphaFoldDB" id="A0A4U6VKR3"/>
<proteinExistence type="predicted"/>
<evidence type="ECO:0000256" key="2">
    <source>
        <dbReference type="SAM" id="MobiDB-lite"/>
    </source>
</evidence>
<feature type="coiled-coil region" evidence="1">
    <location>
        <begin position="200"/>
        <end position="227"/>
    </location>
</feature>
<name>A0A4U6VKR3_SETVI</name>
<evidence type="ECO:0000256" key="1">
    <source>
        <dbReference type="SAM" id="Coils"/>
    </source>
</evidence>
<organism evidence="3 4">
    <name type="scientific">Setaria viridis</name>
    <name type="common">Green bristlegrass</name>
    <name type="synonym">Setaria italica subsp. viridis</name>
    <dbReference type="NCBI Taxonomy" id="4556"/>
    <lineage>
        <taxon>Eukaryota</taxon>
        <taxon>Viridiplantae</taxon>
        <taxon>Streptophyta</taxon>
        <taxon>Embryophyta</taxon>
        <taxon>Tracheophyta</taxon>
        <taxon>Spermatophyta</taxon>
        <taxon>Magnoliopsida</taxon>
        <taxon>Liliopsida</taxon>
        <taxon>Poales</taxon>
        <taxon>Poaceae</taxon>
        <taxon>PACMAD clade</taxon>
        <taxon>Panicoideae</taxon>
        <taxon>Panicodae</taxon>
        <taxon>Paniceae</taxon>
        <taxon>Cenchrinae</taxon>
        <taxon>Setaria</taxon>
    </lineage>
</organism>
<gene>
    <name evidence="3" type="ORF">SEVIR_2G024700v2</name>
</gene>
<evidence type="ECO:0000313" key="4">
    <source>
        <dbReference type="Proteomes" id="UP000298652"/>
    </source>
</evidence>
<dbReference type="Proteomes" id="UP000298652">
    <property type="component" value="Chromosome 2"/>
</dbReference>
<dbReference type="EMBL" id="CM016553">
    <property type="protein sequence ID" value="TKW30270.1"/>
    <property type="molecule type" value="Genomic_DNA"/>
</dbReference>
<keyword evidence="4" id="KW-1185">Reference proteome</keyword>
<accession>A0A4U6VKR3</accession>
<keyword evidence="1" id="KW-0175">Coiled coil</keyword>
<feature type="compositionally biased region" description="Acidic residues" evidence="2">
    <location>
        <begin position="262"/>
        <end position="277"/>
    </location>
</feature>
<feature type="region of interest" description="Disordered" evidence="2">
    <location>
        <begin position="255"/>
        <end position="312"/>
    </location>
</feature>
<dbReference type="Gramene" id="TKW30270">
    <property type="protein sequence ID" value="TKW30270"/>
    <property type="gene ID" value="SEVIR_2G024700v2"/>
</dbReference>
<sequence length="312" mass="35303">MAAHGHVMRGTDGTSHSMCLHFEGFPAILWDTLRWFGYQSPPLYAGREYLEHGVQRCNVRVVVPPPPVQPHWPQLEVSTYGHTLEDTWESAALQALTQFCRLHPFEVLLDPIGLFPARDRLDVDWLDRVNNMEVLVTSHPQVTLSTATRCMNALYRLVELQGRAMAVLARIAVDTQEHLNTTKKDLVEQSYQLIQRGIRISDMETRITELEEEVTDMEHDMVLLAEEKLEVEMELAVANAHLDEHHAELNAIHAQEQQGENDPMEEEEEEEDPEEIEGVSSMDFEGVQSPPRVGDAPSPVHSASSVGNLDDF</sequence>
<feature type="compositionally biased region" description="Polar residues" evidence="2">
    <location>
        <begin position="301"/>
        <end position="312"/>
    </location>
</feature>
<reference evidence="3" key="1">
    <citation type="submission" date="2019-03" db="EMBL/GenBank/DDBJ databases">
        <title>WGS assembly of Setaria viridis.</title>
        <authorList>
            <person name="Huang P."/>
            <person name="Jenkins J."/>
            <person name="Grimwood J."/>
            <person name="Barry K."/>
            <person name="Healey A."/>
            <person name="Mamidi S."/>
            <person name="Sreedasyam A."/>
            <person name="Shu S."/>
            <person name="Feldman M."/>
            <person name="Wu J."/>
            <person name="Yu Y."/>
            <person name="Chen C."/>
            <person name="Johnson J."/>
            <person name="Rokhsar D."/>
            <person name="Baxter I."/>
            <person name="Schmutz J."/>
            <person name="Brutnell T."/>
            <person name="Kellogg E."/>
        </authorList>
    </citation>
    <scope>NUCLEOTIDE SEQUENCE [LARGE SCALE GENOMIC DNA]</scope>
</reference>
<protein>
    <submittedName>
        <fullName evidence="3">Uncharacterized protein</fullName>
    </submittedName>
</protein>
<evidence type="ECO:0000313" key="3">
    <source>
        <dbReference type="EMBL" id="TKW30270.1"/>
    </source>
</evidence>